<evidence type="ECO:0000313" key="11">
    <source>
        <dbReference type="EMBL" id="NEV60484.1"/>
    </source>
</evidence>
<dbReference type="InterPro" id="IPR025713">
    <property type="entry name" value="MotB-like_N_dom"/>
</dbReference>
<dbReference type="RefSeq" id="WP_164450528.1">
    <property type="nucleotide sequence ID" value="NZ_JAAIJQ010000002.1"/>
</dbReference>
<dbReference type="PROSITE" id="PS51123">
    <property type="entry name" value="OMPA_2"/>
    <property type="match status" value="1"/>
</dbReference>
<evidence type="ECO:0000256" key="7">
    <source>
        <dbReference type="PROSITE-ProRule" id="PRU00473"/>
    </source>
</evidence>
<feature type="region of interest" description="Disordered" evidence="8">
    <location>
        <begin position="100"/>
        <end position="119"/>
    </location>
</feature>
<evidence type="ECO:0000256" key="4">
    <source>
        <dbReference type="ARBA" id="ARBA00022692"/>
    </source>
</evidence>
<dbReference type="GO" id="GO:0005886">
    <property type="term" value="C:plasma membrane"/>
    <property type="evidence" value="ECO:0007669"/>
    <property type="project" value="UniProtKB-SubCell"/>
</dbReference>
<dbReference type="NCBIfam" id="NF006548">
    <property type="entry name" value="PRK09041.1"/>
    <property type="match status" value="1"/>
</dbReference>
<evidence type="ECO:0000256" key="6">
    <source>
        <dbReference type="ARBA" id="ARBA00023136"/>
    </source>
</evidence>
<dbReference type="EMBL" id="JAAIJQ010000002">
    <property type="protein sequence ID" value="NEV60484.1"/>
    <property type="molecule type" value="Genomic_DNA"/>
</dbReference>
<dbReference type="PANTHER" id="PTHR30329">
    <property type="entry name" value="STATOR ELEMENT OF FLAGELLAR MOTOR COMPLEX"/>
    <property type="match status" value="1"/>
</dbReference>
<keyword evidence="4 9" id="KW-0812">Transmembrane</keyword>
<dbReference type="InterPro" id="IPR006665">
    <property type="entry name" value="OmpA-like"/>
</dbReference>
<dbReference type="CDD" id="cd07185">
    <property type="entry name" value="OmpA_C-like"/>
    <property type="match status" value="1"/>
</dbReference>
<dbReference type="SUPFAM" id="SSF103088">
    <property type="entry name" value="OmpA-like"/>
    <property type="match status" value="1"/>
</dbReference>
<dbReference type="InterPro" id="IPR036737">
    <property type="entry name" value="OmpA-like_sf"/>
</dbReference>
<evidence type="ECO:0000256" key="2">
    <source>
        <dbReference type="ARBA" id="ARBA00008914"/>
    </source>
</evidence>
<evidence type="ECO:0000313" key="12">
    <source>
        <dbReference type="Proteomes" id="UP000483379"/>
    </source>
</evidence>
<feature type="region of interest" description="Disordered" evidence="8">
    <location>
        <begin position="296"/>
        <end position="317"/>
    </location>
</feature>
<evidence type="ECO:0000256" key="8">
    <source>
        <dbReference type="SAM" id="MobiDB-lite"/>
    </source>
</evidence>
<evidence type="ECO:0000256" key="5">
    <source>
        <dbReference type="ARBA" id="ARBA00022989"/>
    </source>
</evidence>
<feature type="transmembrane region" description="Helical" evidence="9">
    <location>
        <begin position="24"/>
        <end position="47"/>
    </location>
</feature>
<dbReference type="InterPro" id="IPR050330">
    <property type="entry name" value="Bact_OuterMem_StrucFunc"/>
</dbReference>
<keyword evidence="11" id="KW-0969">Cilium</keyword>
<accession>A0A6M0JTM2</accession>
<gene>
    <name evidence="11" type="primary">motB</name>
    <name evidence="11" type="ORF">G3446_01025</name>
</gene>
<dbReference type="Proteomes" id="UP000483379">
    <property type="component" value="Unassembled WGS sequence"/>
</dbReference>
<feature type="compositionally biased region" description="Pro residues" evidence="8">
    <location>
        <begin position="303"/>
        <end position="317"/>
    </location>
</feature>
<keyword evidence="6 7" id="KW-0472">Membrane</keyword>
<keyword evidence="11" id="KW-0282">Flagellum</keyword>
<evidence type="ECO:0000259" key="10">
    <source>
        <dbReference type="PROSITE" id="PS51123"/>
    </source>
</evidence>
<keyword evidence="11" id="KW-0966">Cell projection</keyword>
<name>A0A6M0JTM2_9GAMM</name>
<evidence type="ECO:0000256" key="9">
    <source>
        <dbReference type="SAM" id="Phobius"/>
    </source>
</evidence>
<comment type="subcellular location">
    <subcellularLocation>
        <location evidence="1">Cell membrane</location>
        <topology evidence="1">Single-pass membrane protein</topology>
    </subcellularLocation>
</comment>
<evidence type="ECO:0000256" key="1">
    <source>
        <dbReference type="ARBA" id="ARBA00004162"/>
    </source>
</evidence>
<reference evidence="11 12" key="1">
    <citation type="submission" date="2020-02" db="EMBL/GenBank/DDBJ databases">
        <title>Genome sequences of Thiorhodococcus mannitoliphagus and Thiorhodococcus minor, purple sulfur photosynthetic bacteria in the gammaproteobacterial family, Chromatiaceae.</title>
        <authorList>
            <person name="Aviles F.A."/>
            <person name="Meyer T.E."/>
            <person name="Kyndt J.A."/>
        </authorList>
    </citation>
    <scope>NUCLEOTIDE SEQUENCE [LARGE SCALE GENOMIC DNA]</scope>
    <source>
        <strain evidence="11 12">DSM 11518</strain>
    </source>
</reference>
<dbReference type="PANTHER" id="PTHR30329:SF21">
    <property type="entry name" value="LIPOPROTEIN YIAD-RELATED"/>
    <property type="match status" value="1"/>
</dbReference>
<keyword evidence="5 9" id="KW-1133">Transmembrane helix</keyword>
<organism evidence="11 12">
    <name type="scientific">Thiorhodococcus minor</name>
    <dbReference type="NCBI Taxonomy" id="57489"/>
    <lineage>
        <taxon>Bacteria</taxon>
        <taxon>Pseudomonadati</taxon>
        <taxon>Pseudomonadota</taxon>
        <taxon>Gammaproteobacteria</taxon>
        <taxon>Chromatiales</taxon>
        <taxon>Chromatiaceae</taxon>
        <taxon>Thiorhodococcus</taxon>
    </lineage>
</organism>
<keyword evidence="12" id="KW-1185">Reference proteome</keyword>
<feature type="domain" description="OmpA-like" evidence="10">
    <location>
        <begin position="166"/>
        <end position="284"/>
    </location>
</feature>
<dbReference type="Pfam" id="PF13677">
    <property type="entry name" value="MotB_plug"/>
    <property type="match status" value="1"/>
</dbReference>
<dbReference type="Gene3D" id="3.30.1330.60">
    <property type="entry name" value="OmpA-like domain"/>
    <property type="match status" value="1"/>
</dbReference>
<proteinExistence type="inferred from homology"/>
<sequence length="317" mass="34133">MSLDESKQPIVIKRIVKRGGQNGGAWKIAFADFATAMMAFFLLLWILGATTEAQRAAISEYFQNPSIFSGQSQAPSELTGEGTGSKPSIIEFEGAIGMGEESVPPPPFEEPGADGSTKPAGLEIDRAQDAARLQRLAQILNQALERSETFAPYKDQLLIDITPEGLRIQIVDKENRSMFGLGSAQLKPYTADILRELGSLINQVPNRISITGHTDATPLAGFNYSNWELSTDRANAARRALVAGGMQEDKIGRVVGLASTAPFDAADPSNPVNRRISVIVMTRETDDAIHQETKAIEDLTGRAPPPAPIPDIAPNLP</sequence>
<dbReference type="AlphaFoldDB" id="A0A6M0JTM2"/>
<comment type="similarity">
    <text evidence="2">Belongs to the MotB family.</text>
</comment>
<comment type="caution">
    <text evidence="11">The sequence shown here is derived from an EMBL/GenBank/DDBJ whole genome shotgun (WGS) entry which is preliminary data.</text>
</comment>
<dbReference type="Pfam" id="PF00691">
    <property type="entry name" value="OmpA"/>
    <property type="match status" value="1"/>
</dbReference>
<keyword evidence="3" id="KW-1003">Cell membrane</keyword>
<protein>
    <submittedName>
        <fullName evidence="11">Flagellar motor protein MotB</fullName>
    </submittedName>
</protein>
<evidence type="ECO:0000256" key="3">
    <source>
        <dbReference type="ARBA" id="ARBA00022475"/>
    </source>
</evidence>